<evidence type="ECO:0000313" key="5">
    <source>
        <dbReference type="EMBL" id="AJJ35545.1"/>
    </source>
</evidence>
<dbReference type="InterPro" id="IPR001789">
    <property type="entry name" value="Sig_transdc_resp-reg_receiver"/>
</dbReference>
<gene>
    <name evidence="5" type="ORF">CH54_2437</name>
</gene>
<dbReference type="PANTHER" id="PTHR44591:SF3">
    <property type="entry name" value="RESPONSE REGULATORY DOMAIN-CONTAINING PROTEIN"/>
    <property type="match status" value="1"/>
</dbReference>
<dbReference type="PANTHER" id="PTHR44591">
    <property type="entry name" value="STRESS RESPONSE REGULATOR PROTEIN 1"/>
    <property type="match status" value="1"/>
</dbReference>
<evidence type="ECO:0000256" key="1">
    <source>
        <dbReference type="ARBA" id="ARBA00022553"/>
    </source>
</evidence>
<keyword evidence="1 2" id="KW-0597">Phosphoprotein</keyword>
<dbReference type="CDD" id="cd17535">
    <property type="entry name" value="REC_NarL-like"/>
    <property type="match status" value="1"/>
</dbReference>
<dbReference type="Proteomes" id="UP000031883">
    <property type="component" value="Chromosome"/>
</dbReference>
<feature type="domain" description="Response regulatory" evidence="4">
    <location>
        <begin position="1"/>
        <end position="116"/>
    </location>
</feature>
<feature type="modified residue" description="4-aspartylphosphate" evidence="2">
    <location>
        <position position="51"/>
    </location>
</feature>
<dbReference type="PROSITE" id="PS50110">
    <property type="entry name" value="RESPONSE_REGULATORY"/>
    <property type="match status" value="1"/>
</dbReference>
<proteinExistence type="predicted"/>
<dbReference type="EMBL" id="CP009997">
    <property type="protein sequence ID" value="AJJ35545.1"/>
    <property type="molecule type" value="Genomic_DNA"/>
</dbReference>
<dbReference type="SUPFAM" id="SSF52172">
    <property type="entry name" value="CheY-like"/>
    <property type="match status" value="1"/>
</dbReference>
<feature type="compositionally biased region" description="Basic and acidic residues" evidence="3">
    <location>
        <begin position="8"/>
        <end position="20"/>
    </location>
</feature>
<accession>A0ABM5SLY2</accession>
<dbReference type="InterPro" id="IPR050595">
    <property type="entry name" value="Bact_response_regulator"/>
</dbReference>
<protein>
    <submittedName>
        <fullName evidence="5">Response regulator</fullName>
    </submittedName>
</protein>
<dbReference type="InterPro" id="IPR058245">
    <property type="entry name" value="NreC/VraR/RcsB-like_REC"/>
</dbReference>
<evidence type="ECO:0000259" key="4">
    <source>
        <dbReference type="PROSITE" id="PS50110"/>
    </source>
</evidence>
<evidence type="ECO:0000256" key="2">
    <source>
        <dbReference type="PROSITE-ProRule" id="PRU00169"/>
    </source>
</evidence>
<dbReference type="SMART" id="SM00448">
    <property type="entry name" value="REC"/>
    <property type="match status" value="1"/>
</dbReference>
<dbReference type="Pfam" id="PF00072">
    <property type="entry name" value="Response_reg"/>
    <property type="match status" value="1"/>
</dbReference>
<sequence length="137" mass="15112">MTNSAMIVDDHPAIHEKSSQSKDFSTTYESVDSNKALETLKDNTIDLVIIDIEFPNFDGFLLLKKLQQCGFTDKSLLFSAKNEHFFAVQALQAGASGLISKNISEILFSAQNVLRGYSLFPSETLSQLAGQPSSYKL</sequence>
<feature type="region of interest" description="Disordered" evidence="3">
    <location>
        <begin position="1"/>
        <end position="21"/>
    </location>
</feature>
<name>A0ABM5SLY2_9GAMM</name>
<evidence type="ECO:0000313" key="6">
    <source>
        <dbReference type="Proteomes" id="UP000031883"/>
    </source>
</evidence>
<dbReference type="InterPro" id="IPR011006">
    <property type="entry name" value="CheY-like_superfamily"/>
</dbReference>
<keyword evidence="6" id="KW-1185">Reference proteome</keyword>
<reference evidence="5 6" key="1">
    <citation type="journal article" date="2015" name="Genome Announc.">
        <title>Thirty-Two Complete Genome Assemblies of Nine Yersinia Species, Including Y. pestis, Y. pseudotuberculosis, and Y. enterocolitica.</title>
        <authorList>
            <person name="Johnson S.L."/>
            <person name="Daligault H.E."/>
            <person name="Davenport K.W."/>
            <person name="Jaissle J."/>
            <person name="Frey K.G."/>
            <person name="Ladner J.T."/>
            <person name="Broomall S.M."/>
            <person name="Bishop-Lilly K.A."/>
            <person name="Bruce D.C."/>
            <person name="Coyne S.R."/>
            <person name="Gibbons H.S."/>
            <person name="Lo C.C."/>
            <person name="Munk A.C."/>
            <person name="Rosenzweig C.N."/>
            <person name="Koroleva G.I."/>
            <person name="Palacios G.F."/>
            <person name="Redden C.L."/>
            <person name="Xu Y."/>
            <person name="Minogue T.D."/>
            <person name="Chain P.S."/>
        </authorList>
    </citation>
    <scope>NUCLEOTIDE SEQUENCE [LARGE SCALE GENOMIC DNA]</scope>
    <source>
        <strain evidence="5 6">Y231</strain>
    </source>
</reference>
<evidence type="ECO:0000256" key="3">
    <source>
        <dbReference type="SAM" id="MobiDB-lite"/>
    </source>
</evidence>
<dbReference type="Gene3D" id="3.40.50.2300">
    <property type="match status" value="1"/>
</dbReference>
<organism evidence="5 6">
    <name type="scientific">Yersinia rochesterensis</name>
    <dbReference type="NCBI Taxonomy" id="1604335"/>
    <lineage>
        <taxon>Bacteria</taxon>
        <taxon>Pseudomonadati</taxon>
        <taxon>Pseudomonadota</taxon>
        <taxon>Gammaproteobacteria</taxon>
        <taxon>Enterobacterales</taxon>
        <taxon>Yersiniaceae</taxon>
        <taxon>Yersinia</taxon>
    </lineage>
</organism>